<keyword evidence="2" id="KW-1185">Reference proteome</keyword>
<dbReference type="AlphaFoldDB" id="A0A9D3X9F3"/>
<name>A0A9D3X9F3_9SAUR</name>
<gene>
    <name evidence="1" type="ORF">KIL84_011326</name>
</gene>
<dbReference type="Proteomes" id="UP000827986">
    <property type="component" value="Unassembled WGS sequence"/>
</dbReference>
<sequence>MRSPICCGEWWKPHCLGHLKLKLDNTLGTHTAGNSPDITRGWTECYFLLIARSLFLRSVFIATFDAKSKTVVKTMHREINKTGWSQRLMIFIVVVLNEGLPQYDRDPQYWEVLYFQGYCL</sequence>
<organism evidence="1 2">
    <name type="scientific">Mauremys mutica</name>
    <name type="common">yellowpond turtle</name>
    <dbReference type="NCBI Taxonomy" id="74926"/>
    <lineage>
        <taxon>Eukaryota</taxon>
        <taxon>Metazoa</taxon>
        <taxon>Chordata</taxon>
        <taxon>Craniata</taxon>
        <taxon>Vertebrata</taxon>
        <taxon>Euteleostomi</taxon>
        <taxon>Archelosauria</taxon>
        <taxon>Testudinata</taxon>
        <taxon>Testudines</taxon>
        <taxon>Cryptodira</taxon>
        <taxon>Durocryptodira</taxon>
        <taxon>Testudinoidea</taxon>
        <taxon>Geoemydidae</taxon>
        <taxon>Geoemydinae</taxon>
        <taxon>Mauremys</taxon>
    </lineage>
</organism>
<accession>A0A9D3X9F3</accession>
<dbReference type="EMBL" id="JAHDVG010000474">
    <property type="protein sequence ID" value="KAH1177624.1"/>
    <property type="molecule type" value="Genomic_DNA"/>
</dbReference>
<comment type="caution">
    <text evidence="1">The sequence shown here is derived from an EMBL/GenBank/DDBJ whole genome shotgun (WGS) entry which is preliminary data.</text>
</comment>
<evidence type="ECO:0000313" key="1">
    <source>
        <dbReference type="EMBL" id="KAH1177624.1"/>
    </source>
</evidence>
<reference evidence="1" key="1">
    <citation type="submission" date="2021-09" db="EMBL/GenBank/DDBJ databases">
        <title>The genome of Mauremys mutica provides insights into the evolution of semi-aquatic lifestyle.</title>
        <authorList>
            <person name="Gong S."/>
            <person name="Gao Y."/>
        </authorList>
    </citation>
    <scope>NUCLEOTIDE SEQUENCE</scope>
    <source>
        <strain evidence="1">MM-2020</strain>
        <tissue evidence="1">Muscle</tissue>
    </source>
</reference>
<evidence type="ECO:0000313" key="2">
    <source>
        <dbReference type="Proteomes" id="UP000827986"/>
    </source>
</evidence>
<protein>
    <submittedName>
        <fullName evidence="1">Uncharacterized protein</fullName>
    </submittedName>
</protein>
<proteinExistence type="predicted"/>